<dbReference type="Proteomes" id="UP001648503">
    <property type="component" value="Unassembled WGS sequence"/>
</dbReference>
<feature type="region of interest" description="Disordered" evidence="5">
    <location>
        <begin position="758"/>
        <end position="780"/>
    </location>
</feature>
<feature type="domain" description="Phorbol-ester/DAG-type" evidence="6">
    <location>
        <begin position="784"/>
        <end position="831"/>
    </location>
</feature>
<dbReference type="SMART" id="SM00324">
    <property type="entry name" value="RhoGAP"/>
    <property type="match status" value="1"/>
</dbReference>
<evidence type="ECO:0000256" key="5">
    <source>
        <dbReference type="SAM" id="MobiDB-lite"/>
    </source>
</evidence>
<dbReference type="InterPro" id="IPR002219">
    <property type="entry name" value="PKC_DAG/PE"/>
</dbReference>
<keyword evidence="3" id="KW-0862">Zinc</keyword>
<keyword evidence="9" id="KW-1185">Reference proteome</keyword>
<feature type="coiled-coil region" evidence="4">
    <location>
        <begin position="438"/>
        <end position="499"/>
    </location>
</feature>
<dbReference type="PANTHER" id="PTHR46075:SF2">
    <property type="entry name" value="RHO GTPASE ACTIVATING PROTEIN AT 5A, ISOFORM A"/>
    <property type="match status" value="1"/>
</dbReference>
<evidence type="ECO:0000256" key="1">
    <source>
        <dbReference type="ARBA" id="ARBA00022468"/>
    </source>
</evidence>
<feature type="compositionally biased region" description="Polar residues" evidence="5">
    <location>
        <begin position="601"/>
        <end position="620"/>
    </location>
</feature>
<reference evidence="8 9" key="1">
    <citation type="submission" date="2021-02" db="EMBL/GenBank/DDBJ databases">
        <title>Variation within the Batrachochytrium salamandrivorans European outbreak.</title>
        <authorList>
            <person name="Kelly M."/>
            <person name="Pasmans F."/>
            <person name="Shea T.P."/>
            <person name="Munoz J.F."/>
            <person name="Carranza S."/>
            <person name="Cuomo C.A."/>
            <person name="Martel A."/>
        </authorList>
    </citation>
    <scope>NUCLEOTIDE SEQUENCE [LARGE SCALE GENOMIC DNA]</scope>
    <source>
        <strain evidence="8 9">AMFP18/2</strain>
    </source>
</reference>
<dbReference type="CDD" id="cd00159">
    <property type="entry name" value="RhoGAP"/>
    <property type="match status" value="1"/>
</dbReference>
<feature type="compositionally biased region" description="Polar residues" evidence="5">
    <location>
        <begin position="763"/>
        <end position="773"/>
    </location>
</feature>
<dbReference type="EMBL" id="JAFCIX010000380">
    <property type="protein sequence ID" value="KAH6592355.1"/>
    <property type="molecule type" value="Genomic_DNA"/>
</dbReference>
<keyword evidence="1" id="KW-0343">GTPase activation</keyword>
<dbReference type="Gene3D" id="3.30.60.20">
    <property type="match status" value="1"/>
</dbReference>
<evidence type="ECO:0000256" key="4">
    <source>
        <dbReference type="SAM" id="Coils"/>
    </source>
</evidence>
<keyword evidence="4" id="KW-0175">Coiled coil</keyword>
<feature type="region of interest" description="Disordered" evidence="5">
    <location>
        <begin position="719"/>
        <end position="740"/>
    </location>
</feature>
<dbReference type="InterPro" id="IPR046349">
    <property type="entry name" value="C1-like_sf"/>
</dbReference>
<organism evidence="8 9">
    <name type="scientific">Batrachochytrium salamandrivorans</name>
    <dbReference type="NCBI Taxonomy" id="1357716"/>
    <lineage>
        <taxon>Eukaryota</taxon>
        <taxon>Fungi</taxon>
        <taxon>Fungi incertae sedis</taxon>
        <taxon>Chytridiomycota</taxon>
        <taxon>Chytridiomycota incertae sedis</taxon>
        <taxon>Chytridiomycetes</taxon>
        <taxon>Rhizophydiales</taxon>
        <taxon>Rhizophydiales incertae sedis</taxon>
        <taxon>Batrachochytrium</taxon>
    </lineage>
</organism>
<feature type="region of interest" description="Disordered" evidence="5">
    <location>
        <begin position="601"/>
        <end position="704"/>
    </location>
</feature>
<feature type="compositionally biased region" description="Polar residues" evidence="5">
    <location>
        <begin position="655"/>
        <end position="675"/>
    </location>
</feature>
<dbReference type="Gene3D" id="1.10.555.10">
    <property type="entry name" value="Rho GTPase activation protein"/>
    <property type="match status" value="1"/>
</dbReference>
<dbReference type="SUPFAM" id="SSF57889">
    <property type="entry name" value="Cysteine-rich domain"/>
    <property type="match status" value="1"/>
</dbReference>
<feature type="compositionally biased region" description="Polar residues" evidence="5">
    <location>
        <begin position="198"/>
        <end position="220"/>
    </location>
</feature>
<dbReference type="PROSITE" id="PS50238">
    <property type="entry name" value="RHOGAP"/>
    <property type="match status" value="1"/>
</dbReference>
<keyword evidence="2" id="KW-0479">Metal-binding</keyword>
<evidence type="ECO:0000313" key="8">
    <source>
        <dbReference type="EMBL" id="KAH6592355.1"/>
    </source>
</evidence>
<evidence type="ECO:0000313" key="9">
    <source>
        <dbReference type="Proteomes" id="UP001648503"/>
    </source>
</evidence>
<dbReference type="InterPro" id="IPR000198">
    <property type="entry name" value="RhoGAP_dom"/>
</dbReference>
<feature type="region of interest" description="Disordered" evidence="5">
    <location>
        <begin position="162"/>
        <end position="220"/>
    </location>
</feature>
<feature type="compositionally biased region" description="Polar residues" evidence="5">
    <location>
        <begin position="175"/>
        <end position="186"/>
    </location>
</feature>
<dbReference type="PROSITE" id="PS00479">
    <property type="entry name" value="ZF_DAG_PE_1"/>
    <property type="match status" value="1"/>
</dbReference>
<evidence type="ECO:0008006" key="10">
    <source>
        <dbReference type="Google" id="ProtNLM"/>
    </source>
</evidence>
<dbReference type="SUPFAM" id="SSF48350">
    <property type="entry name" value="GTPase activation domain, GAP"/>
    <property type="match status" value="1"/>
</dbReference>
<feature type="domain" description="Rho-GAP" evidence="7">
    <location>
        <begin position="856"/>
        <end position="1045"/>
    </location>
</feature>
<comment type="caution">
    <text evidence="8">The sequence shown here is derived from an EMBL/GenBank/DDBJ whole genome shotgun (WGS) entry which is preliminary data.</text>
</comment>
<proteinExistence type="predicted"/>
<dbReference type="SMART" id="SM00109">
    <property type="entry name" value="C1"/>
    <property type="match status" value="1"/>
</dbReference>
<name>A0ABQ8F526_9FUNG</name>
<dbReference type="Pfam" id="PF00620">
    <property type="entry name" value="RhoGAP"/>
    <property type="match status" value="1"/>
</dbReference>
<evidence type="ECO:0000256" key="3">
    <source>
        <dbReference type="ARBA" id="ARBA00022833"/>
    </source>
</evidence>
<dbReference type="Pfam" id="PF00130">
    <property type="entry name" value="C1_1"/>
    <property type="match status" value="1"/>
</dbReference>
<evidence type="ECO:0000259" key="7">
    <source>
        <dbReference type="PROSITE" id="PS50238"/>
    </source>
</evidence>
<dbReference type="InterPro" id="IPR008936">
    <property type="entry name" value="Rho_GTPase_activation_prot"/>
</dbReference>
<protein>
    <recommendedName>
        <fullName evidence="10">RhoGAP-domain-containing protein</fullName>
    </recommendedName>
</protein>
<gene>
    <name evidence="8" type="ORF">BASA50_008139</name>
</gene>
<sequence>MARSTRNVAAANQTSKERKVKSRIETRFITLSVFGVTPAEQSLITTAPQFPWLRRTRCGTYSTAFADAPGLPFWRGVILQLFCSKCTTLSDPCPNRTIESAALSDEKTTCVIVSTCHRCRTSIIDLQHFYVGNGIYCLKCYSATKRAAAVAATSSAVRGILSRQQRYKPKPESISHGTSHRSQSPLSIFPTVLLHDGSPTSEAPTPNQYTPPNDNSSTNRALSYSASATAKSPTITWLGPFNSKIQADSSSILEQAPAEFAEIPQEYQRDINITSHKDQPVCSRNQPTIHALTIELPYQSSTRESISIDYPIHAIAEATTMSKKNTISPFHQLDESPLCENRDSKGMPSFRSFDDSSSHIRGFTTVKRQNRDGQNMSTDTYDAVSGTSMSTISFCPSAFAKASRYPGQQVGEVMSATTISESISGPNVEDVGHLKILLQNEKRLRKEAESKIDTLAKELMVHNKILIKEKIIEGLETQCSELSTRKTALYDQVEELQIQSNILSTEVHKCIQKCFTLIQSHNYDTSDVKPSANETHPAKLEVDLLIETFKQDISHLEEIRNKLFNEIGLLKEHRNEADKQVKLANDRLAMLNESSVTITNNSSTYVSSPEKQSISGSPVRQDTEVFPPSPPITVPVRLRPSSSDTWGSPPCIRHTTISSPEGNPNLSTSLASNSHGSKEASLPRNVRRERSQTTSGKAGDAGRETIKWAKELKNNIAKAAGHSSKRTPDHHGGSGTLDDGMLSNVGYSLTGALTIHGQVNKARPTSDSRSNSKNGREYEQSVPYHRFLPHSYLSPKKCDQCFEKLWGKELRCEACGYHCHSKCSASITGACSPPSIPLHIKKTNTQCSETAAVFGVDLVDLVRKDETNVPKFVTKCVNFVESKGMSYEGIYRKSGSVTQTIRIVGTVNKGEEIDFDDESNHVDISSVTSALKQYFRELPDTLICCKLYNRFLETIRFGDARDNSIKILLTLLPKEHFETLSFMMWHLYRVQQQSATNLMTASNLGVVFGPTLLRPETHDPMQDLQDSSSKSEVVEYLITKTPCFFEL</sequence>
<evidence type="ECO:0000256" key="2">
    <source>
        <dbReference type="ARBA" id="ARBA00022723"/>
    </source>
</evidence>
<accession>A0ABQ8F526</accession>
<dbReference type="PROSITE" id="PS50081">
    <property type="entry name" value="ZF_DAG_PE_2"/>
    <property type="match status" value="1"/>
</dbReference>
<dbReference type="PANTHER" id="PTHR46075">
    <property type="entry name" value="CHIMERIN FAMILY MEMBER"/>
    <property type="match status" value="1"/>
</dbReference>
<dbReference type="InterPro" id="IPR051854">
    <property type="entry name" value="Rho-type_GAP"/>
</dbReference>
<evidence type="ECO:0000259" key="6">
    <source>
        <dbReference type="PROSITE" id="PS50081"/>
    </source>
</evidence>
<feature type="coiled-coil region" evidence="4">
    <location>
        <begin position="546"/>
        <end position="594"/>
    </location>
</feature>